<evidence type="ECO:0000313" key="2">
    <source>
        <dbReference type="Proteomes" id="UP000219020"/>
    </source>
</evidence>
<organism evidence="1 2">
    <name type="scientific">Candidatus Enterovibrio escicola</name>
    <dbReference type="NCBI Taxonomy" id="1927127"/>
    <lineage>
        <taxon>Bacteria</taxon>
        <taxon>Pseudomonadati</taxon>
        <taxon>Pseudomonadota</taxon>
        <taxon>Gammaproteobacteria</taxon>
        <taxon>Vibrionales</taxon>
        <taxon>Vibrionaceae</taxon>
        <taxon>Enterovibrio</taxon>
    </lineage>
</organism>
<name>A0A2A5T4E8_9GAMM</name>
<accession>A0A2A5T4E8</accession>
<protein>
    <submittedName>
        <fullName evidence="1">Mobile element protein</fullName>
    </submittedName>
</protein>
<sequence length="49" mass="5848">MNNLNAIFVDVDDFCKIFLPAWGNTPNFFWYQTKNKPSHLSVREVMIER</sequence>
<proteinExistence type="predicted"/>
<comment type="caution">
    <text evidence="1">The sequence shown here is derived from an EMBL/GenBank/DDBJ whole genome shotgun (WGS) entry which is preliminary data.</text>
</comment>
<dbReference type="RefSeq" id="WP_158523609.1">
    <property type="nucleotide sequence ID" value="NZ_NBYY01000011.1"/>
</dbReference>
<reference evidence="2" key="1">
    <citation type="submission" date="2017-04" db="EMBL/GenBank/DDBJ databases">
        <title>Genome evolution of the luminous symbionts of deep sea anglerfish.</title>
        <authorList>
            <person name="Hendry T.A."/>
        </authorList>
    </citation>
    <scope>NUCLEOTIDE SEQUENCE [LARGE SCALE GENOMIC DNA]</scope>
</reference>
<dbReference type="AlphaFoldDB" id="A0A2A5T4E8"/>
<gene>
    <name evidence="1" type="ORF">BTN49_1017</name>
</gene>
<keyword evidence="2" id="KW-1185">Reference proteome</keyword>
<evidence type="ECO:0000313" key="1">
    <source>
        <dbReference type="EMBL" id="PCS23042.1"/>
    </source>
</evidence>
<dbReference type="EMBL" id="NBYY01000011">
    <property type="protein sequence ID" value="PCS23042.1"/>
    <property type="molecule type" value="Genomic_DNA"/>
</dbReference>
<dbReference type="GeneID" id="66952988"/>
<dbReference type="Proteomes" id="UP000219020">
    <property type="component" value="Unassembled WGS sequence"/>
</dbReference>